<feature type="region of interest" description="Disordered" evidence="1">
    <location>
        <begin position="143"/>
        <end position="197"/>
    </location>
</feature>
<organism evidence="2 3">
    <name type="scientific">Streblomastix strix</name>
    <dbReference type="NCBI Taxonomy" id="222440"/>
    <lineage>
        <taxon>Eukaryota</taxon>
        <taxon>Metamonada</taxon>
        <taxon>Preaxostyla</taxon>
        <taxon>Oxymonadida</taxon>
        <taxon>Streblomastigidae</taxon>
        <taxon>Streblomastix</taxon>
    </lineage>
</organism>
<comment type="caution">
    <text evidence="2">The sequence shown here is derived from an EMBL/GenBank/DDBJ whole genome shotgun (WGS) entry which is preliminary data.</text>
</comment>
<name>A0A5J4PY20_9EUKA</name>
<sequence length="197" mass="23538">LLMGETRESLIEDQIDEYESREDENQEEEKESIQSSQKQDSKSFDQKQLQNFGEDELEFLQNTPFVERLRLLQSYLQFVYPSASPLRLTSIQNLGIAAGLLGDRIKDFFNVAKVKAGLTFQKNLSDQRAYQFQEYCDKKLQKDNENIKENEKRKEKIEKEKEEKKEKIEKEKEEKKEKIEKENEEKKEKIEKENEEK</sequence>
<gene>
    <name evidence="2" type="ORF">EZS28_055558</name>
</gene>
<feature type="non-terminal residue" evidence="2">
    <location>
        <position position="197"/>
    </location>
</feature>
<dbReference type="EMBL" id="SNRW01047793">
    <property type="protein sequence ID" value="KAA6314586.1"/>
    <property type="molecule type" value="Genomic_DNA"/>
</dbReference>
<protein>
    <submittedName>
        <fullName evidence="2">Uncharacterized protein</fullName>
    </submittedName>
</protein>
<feature type="compositionally biased region" description="Acidic residues" evidence="1">
    <location>
        <begin position="11"/>
        <end position="30"/>
    </location>
</feature>
<feature type="region of interest" description="Disordered" evidence="1">
    <location>
        <begin position="1"/>
        <end position="47"/>
    </location>
</feature>
<feature type="non-terminal residue" evidence="2">
    <location>
        <position position="1"/>
    </location>
</feature>
<reference evidence="2 3" key="1">
    <citation type="submission" date="2019-03" db="EMBL/GenBank/DDBJ databases">
        <title>Single cell metagenomics reveals metabolic interactions within the superorganism composed of flagellate Streblomastix strix and complex community of Bacteroidetes bacteria on its surface.</title>
        <authorList>
            <person name="Treitli S.C."/>
            <person name="Kolisko M."/>
            <person name="Husnik F."/>
            <person name="Keeling P."/>
            <person name="Hampl V."/>
        </authorList>
    </citation>
    <scope>NUCLEOTIDE SEQUENCE [LARGE SCALE GENOMIC DNA]</scope>
    <source>
        <strain evidence="2">ST1C</strain>
    </source>
</reference>
<accession>A0A5J4PY20</accession>
<evidence type="ECO:0000256" key="1">
    <source>
        <dbReference type="SAM" id="MobiDB-lite"/>
    </source>
</evidence>
<dbReference type="AlphaFoldDB" id="A0A5J4PY20"/>
<proteinExistence type="predicted"/>
<evidence type="ECO:0000313" key="2">
    <source>
        <dbReference type="EMBL" id="KAA6314586.1"/>
    </source>
</evidence>
<evidence type="ECO:0000313" key="3">
    <source>
        <dbReference type="Proteomes" id="UP000324800"/>
    </source>
</evidence>
<dbReference type="Proteomes" id="UP000324800">
    <property type="component" value="Unassembled WGS sequence"/>
</dbReference>
<feature type="compositionally biased region" description="Basic and acidic residues" evidence="1">
    <location>
        <begin position="1"/>
        <end position="10"/>
    </location>
</feature>